<keyword evidence="3" id="KW-1185">Reference proteome</keyword>
<comment type="caution">
    <text evidence="2">The sequence shown here is derived from an EMBL/GenBank/DDBJ whole genome shotgun (WGS) entry which is preliminary data.</text>
</comment>
<proteinExistence type="predicted"/>
<feature type="transmembrane region" description="Helical" evidence="1">
    <location>
        <begin position="46"/>
        <end position="63"/>
    </location>
</feature>
<dbReference type="RefSeq" id="WP_203725498.1">
    <property type="nucleotide sequence ID" value="NZ_BOML01000012.1"/>
</dbReference>
<keyword evidence="1" id="KW-0812">Transmembrane</keyword>
<dbReference type="Proteomes" id="UP000637628">
    <property type="component" value="Unassembled WGS sequence"/>
</dbReference>
<sequence length="212" mass="22655">MPTQTMREMPVRADAWRPTDPVLEGLIRRCVSDAEAGAARDGVREYMAGAMILAVLFVILLVSGVATGAAILIPLVLFGAGALFMVLNNKPGPVDRRTALTPIGGPGGLPAAYLVHPVAWSAGMREYVAGVPQSQLMAAVEMARTFPGSVHDLLSFTGTIASQLPAPRHHLTPEDVVHRTRDMVHVGLPIIKDFNTKYPKVESSTGGKKKKK</sequence>
<dbReference type="EMBL" id="BOML01000012">
    <property type="protein sequence ID" value="GID99835.1"/>
    <property type="molecule type" value="Genomic_DNA"/>
</dbReference>
<keyword evidence="1" id="KW-1133">Transmembrane helix</keyword>
<evidence type="ECO:0000313" key="3">
    <source>
        <dbReference type="Proteomes" id="UP000637628"/>
    </source>
</evidence>
<name>A0ABQ3YQI2_9ACTN</name>
<reference evidence="2 3" key="1">
    <citation type="submission" date="2021-01" db="EMBL/GenBank/DDBJ databases">
        <title>Whole genome shotgun sequence of Actinoplanes durhamensis NBRC 14914.</title>
        <authorList>
            <person name="Komaki H."/>
            <person name="Tamura T."/>
        </authorList>
    </citation>
    <scope>NUCLEOTIDE SEQUENCE [LARGE SCALE GENOMIC DNA]</scope>
    <source>
        <strain evidence="2 3">NBRC 14914</strain>
    </source>
</reference>
<gene>
    <name evidence="2" type="ORF">Adu01nite_11860</name>
</gene>
<evidence type="ECO:0008006" key="4">
    <source>
        <dbReference type="Google" id="ProtNLM"/>
    </source>
</evidence>
<evidence type="ECO:0000256" key="1">
    <source>
        <dbReference type="SAM" id="Phobius"/>
    </source>
</evidence>
<protein>
    <recommendedName>
        <fullName evidence="4">DUF2207 domain-containing protein</fullName>
    </recommendedName>
</protein>
<feature type="transmembrane region" description="Helical" evidence="1">
    <location>
        <begin position="69"/>
        <end position="87"/>
    </location>
</feature>
<keyword evidence="1" id="KW-0472">Membrane</keyword>
<evidence type="ECO:0000313" key="2">
    <source>
        <dbReference type="EMBL" id="GID99835.1"/>
    </source>
</evidence>
<accession>A0ABQ3YQI2</accession>
<organism evidence="2 3">
    <name type="scientific">Paractinoplanes durhamensis</name>
    <dbReference type="NCBI Taxonomy" id="113563"/>
    <lineage>
        <taxon>Bacteria</taxon>
        <taxon>Bacillati</taxon>
        <taxon>Actinomycetota</taxon>
        <taxon>Actinomycetes</taxon>
        <taxon>Micromonosporales</taxon>
        <taxon>Micromonosporaceae</taxon>
        <taxon>Paractinoplanes</taxon>
    </lineage>
</organism>